<dbReference type="InterPro" id="IPR008638">
    <property type="entry name" value="FhaB/CdiA-like_TPS"/>
</dbReference>
<dbReference type="RefSeq" id="WP_161423482.1">
    <property type="nucleotide sequence ID" value="NZ_WUTS01000001.1"/>
</dbReference>
<dbReference type="Pfam" id="PF05860">
    <property type="entry name" value="TPS"/>
    <property type="match status" value="1"/>
</dbReference>
<dbReference type="PANTHER" id="PTHR12338">
    <property type="entry name" value="AUTOTRANSPORTER"/>
    <property type="match status" value="1"/>
</dbReference>
<evidence type="ECO:0000256" key="2">
    <source>
        <dbReference type="ARBA" id="ARBA00022525"/>
    </source>
</evidence>
<evidence type="ECO:0000256" key="1">
    <source>
        <dbReference type="ARBA" id="ARBA00004613"/>
    </source>
</evidence>
<dbReference type="InterPro" id="IPR011050">
    <property type="entry name" value="Pectin_lyase_fold/virulence"/>
</dbReference>
<evidence type="ECO:0000256" key="3">
    <source>
        <dbReference type="ARBA" id="ARBA00022729"/>
    </source>
</evidence>
<dbReference type="SMART" id="SM00912">
    <property type="entry name" value="Haemagg_act"/>
    <property type="match status" value="1"/>
</dbReference>
<keyword evidence="2" id="KW-0964">Secreted</keyword>
<evidence type="ECO:0000259" key="6">
    <source>
        <dbReference type="SMART" id="SM00912"/>
    </source>
</evidence>
<dbReference type="InterPro" id="IPR050909">
    <property type="entry name" value="Bact_Autotransporter_VF"/>
</dbReference>
<evidence type="ECO:0000256" key="5">
    <source>
        <dbReference type="SAM" id="SignalP"/>
    </source>
</evidence>
<keyword evidence="4" id="KW-0175">Coiled coil</keyword>
<reference evidence="7 8" key="1">
    <citation type="submission" date="2019-12" db="EMBL/GenBank/DDBJ databases">
        <title>Draft genome sequencing of Halomonas icarensis D1-1.</title>
        <authorList>
            <person name="Pandiyan K."/>
            <person name="Kushwaha P."/>
            <person name="Gowdham M."/>
            <person name="Chakdar H."/>
            <person name="Singh A."/>
            <person name="Kumar M."/>
            <person name="Saxena A.K."/>
        </authorList>
    </citation>
    <scope>NUCLEOTIDE SEQUENCE [LARGE SCALE GENOMIC DNA]</scope>
    <source>
        <strain evidence="7 8">D1-1</strain>
    </source>
</reference>
<keyword evidence="3 5" id="KW-0732">Signal</keyword>
<feature type="chain" id="PRO_5030651806" evidence="5">
    <location>
        <begin position="27"/>
        <end position="2914"/>
    </location>
</feature>
<accession>A0A7X5ALW1</accession>
<feature type="signal peptide" evidence="5">
    <location>
        <begin position="1"/>
        <end position="26"/>
    </location>
</feature>
<evidence type="ECO:0000313" key="8">
    <source>
        <dbReference type="Proteomes" id="UP000448235"/>
    </source>
</evidence>
<proteinExistence type="predicted"/>
<evidence type="ECO:0000313" key="7">
    <source>
        <dbReference type="EMBL" id="NAW13186.1"/>
    </source>
</evidence>
<feature type="non-terminal residue" evidence="7">
    <location>
        <position position="2914"/>
    </location>
</feature>
<dbReference type="SUPFAM" id="SSF51126">
    <property type="entry name" value="Pectin lyase-like"/>
    <property type="match status" value="1"/>
</dbReference>
<protein>
    <submittedName>
        <fullName evidence="7">Filamentous hemagglutinin N-terminal domain-containing protein</fullName>
    </submittedName>
</protein>
<sequence length="2914" mass="291065">MSAKKKRNVSVAVAVSAFGLSGAVHAGPSGGSVVAGTATITQAGLQTLIEQVTGKAVINWDDFSIGANEDVLFEHLTGSSAITLNRVTGDTVSQIKGALTANGNIFLINPNGILFGKDATVDVAGLLATTFDIADQDFMNGKFNFSGELMNGASITNQGRIEVGDGGFVYLIAPNVENTGHIIANVGRVALASDGSYDIDLTGNGLVTFSVTDADLSGAEGSISNGPGGTIEAGHVLLSGSEKDAVLSSVVNSGEIKAATSLTLSGSSVDNQAGTLELDVNSDGSPGQIALESDSSSGTVDFQDDILSTSGNVHGTIQVTNSSGGVTLDKVEVNGDLSVIAAGSIDGAGNSGGDARADHLSLYTTVDGASVGGENDPLRFDANTLSASTQGGHIVVSDTSGDLTLNRVTTGDNSAEAGLRALITAEDGNLRGSHGTEPNVEAWATNLKADGAIGEHGQAVTTAVDVLSAATQNGGIHVDEQDGELMLGKVVAGERVSLAGKTVSSTGISGADGSITLSTGAVGSHDIMISADDNILIGDQVSAPDELSIVSRQGGLYKNGDTAIITGRFIHLDAAGRIGQSSSALKTQSNAIRARSGGDGIYLFEDNGLTADDIRSLGENAEVQLEANLGDVALGLVEAENGDVTVVSQDGNILADGHTPINVRGDHLSLHADGAIGTAAQGLYTRIGSLTTSTDTSLAGTYVDNSGVLSSLDVSTLDGNVAVTDDNGDITFNRVNDHLAVQRHGGDGLDLTFQNGAGNLIVEGADLSGHQVNLSASGRIGDDGGVFAADDLTLNAGDDIELATDANTIAATTADGDIVLDNRGEGTLLLNATAGGANRRVSVSHRGDLSLGQVSGDGQVRLIAEGGLNGDGDSTSVIGGDVELDAARIGAADQALSTATTGTLSMLSDGDIYVTNVGALSLLEGEAGGDIDFSQAGDTVLGRLASGGSVTFYATGRVSDGNGDSDNIVAGDLNLQAQQVGAADGTVDALEIRVDELVVSASNGGIYLRNRNNGALSLVTARAAGGDVDIDTAGNMNLGTVTAAGGNVTLTSSDGAINDARPDGASEANVVARKVDMRAKQGIGNTGPMVLDVDQMSVSGGNGNVNAASPGTVEVEANSLVGKGASGVTIVAAAITVLDNNGGTLVMDGGKLVLTATNGNIVFLNQDDTISLPGGGSITLTARADTSNEGYNGSIIAGNLVTEGGDITLDADRNVTLGMLDTGGTGDVYVIARDGVILDGNGADQNVRGDHVTLIGNTPSERDAGIARETAIADYAGRAAELSAKILQLKTLQQQLEAYVAVLNSAIVNKNISQQNLKSAQRTVDRLSGQLSAAEKKLNSLNRVVSAAQLAVDAMAMVAGGAQAIPFSGDGGADGTFQGLSLVLSAAQLAVDEYDRNTFSPLADELNEAMNDLDVAKGYYQDALTNVASWTTMRNTTQVSRDMADQSVFKATVARDASQALRAQAIAAYDQDQDIAMSADNPLGIQANRLDMGTTSGRALNSGVYLNSTGNLGLGNIESDGEIRVADVAGNISVVGDVVSPSLISLDAGGAVYGIGGTRGGGGWVPEAGMLNAPAIAVRAEQGIANSEDSLYTDTGEIAIDAGTGDAFVINDNGGDELVLGTVDGLSGLTAAGDMGLVNNGDLRLKTQIVDTDVDTDSETHLIAQGGAIIDDNGVARNVTAGDLFFRADGQVELDTLADRVVEGTSSAGDILLREGDDLTLVDLKTGNGDIDVDAGGDLILMELAAGGESAAIRLDADGRIDDDQDNETAITGKRLELTAGGSIGATGTNEVRGLDTAVDVVTANAKGEINLHDQDDLDVEKVITTSGNVTLSSDGGNLSLGEVRTDGEDANITLVADGAIDALNEADDTPELNADQLALRAGAGIGSADLSLLIETGALEADAGLGGLYLRNQNRDLTVGGVTPNLGQPGLSGLDASGDLHLTAADGAIVYNEDVTQAGEGDMRLDSLGDQTLNADLDAAGDLTMGAGGALTVNSQYLSSGGNLDVDTGGAIIAQAGTEMRAGGFADLNAGAPISLLSTTVTSGAFLPIAPLGVSAPPENVDLGITSVSGDILITDNTQLNAAAGNLTLNAATGIQLDSESSGTASGDVVVNTATGDLSIIESSLTATGGKMDLYSGERISLADATATANTSLAMKAGTDIKADSSEVTAESDTLDLEAGSNIALTNSKVDAQTGLTATADQGSITLDDSSAEATTGNLAMTAGQRILLTKTDDGIDNLDAGSTLTAGSGNLALNAGSGIQLDSASSGTASGDVTANTSAGDLTIIEESSLAATDGQMDLDAGNGVEVTDSRLTAGDGMTVDAVEAGITLTRATATANTRLAMKAGTDIKADSSGMTATRGRMDLDAGEGISLADATATAGTHLAMKAGTDIKADSSEVTAESDTLDLEAASNIAFTNSKVDAETGLTATADQGSITLDDSSAEATTGNLAMTAGQRILLTKTDDGIDNLDAGSTLTAGSGNLALNAGSGIQLDSASSGTASGDVTANTSGGDLTIIEESSLAATDGQMDLDAGNGVEVTDSRLTAGDGMTVDAVEAGITLTRATATANTRLAMKAGTDIKADSSGMTATRGRMDLDAGEGISLADATATAGTHLAMKAGTDIKADSSEVTAESDTLDLEAGSNIALTNSKVNAQTGLTATADQGSITLDDSSAEAATGNLAMTAGQRILLTKTDDGIDNLDAGSTLTAGSGNLALNAGSGIQLDSASSGIASGSVAANTTVGDLTIIDESSLTATDGNMNLDAGNDVVVTNGSNATASGDMTMTAGQNVTVQNGSQATAKGGLTANAKAGDLKVDSGSGLTATEGNMNLDAGNDIVVISSSTATANGDMAMNAGQDVTVQYGSQATVKGDLTANAKTGDLKVDSGSGLTATEGNMNLDAGNDVVVISGSTAT</sequence>
<name>A0A7X5ALW1_9GAMM</name>
<feature type="coiled-coil region" evidence="4">
    <location>
        <begin position="1310"/>
        <end position="1351"/>
    </location>
</feature>
<comment type="subcellular location">
    <subcellularLocation>
        <location evidence="1">Secreted</location>
    </subcellularLocation>
</comment>
<dbReference type="EMBL" id="WUTS01000001">
    <property type="protein sequence ID" value="NAW13186.1"/>
    <property type="molecule type" value="Genomic_DNA"/>
</dbReference>
<keyword evidence="8" id="KW-1185">Reference proteome</keyword>
<dbReference type="Gene3D" id="2.160.20.10">
    <property type="entry name" value="Single-stranded right-handed beta-helix, Pectin lyase-like"/>
    <property type="match status" value="1"/>
</dbReference>
<evidence type="ECO:0000256" key="4">
    <source>
        <dbReference type="SAM" id="Coils"/>
    </source>
</evidence>
<feature type="domain" description="Filamentous haemagglutinin FhaB/tRNA nuclease CdiA-like TPS" evidence="6">
    <location>
        <begin position="24"/>
        <end position="137"/>
    </location>
</feature>
<dbReference type="InterPro" id="IPR012334">
    <property type="entry name" value="Pectin_lyas_fold"/>
</dbReference>
<dbReference type="Proteomes" id="UP000448235">
    <property type="component" value="Unassembled WGS sequence"/>
</dbReference>
<organism evidence="7 8">
    <name type="scientific">Halomonas icarae</name>
    <dbReference type="NCBI Taxonomy" id="2691040"/>
    <lineage>
        <taxon>Bacteria</taxon>
        <taxon>Pseudomonadati</taxon>
        <taxon>Pseudomonadota</taxon>
        <taxon>Gammaproteobacteria</taxon>
        <taxon>Oceanospirillales</taxon>
        <taxon>Halomonadaceae</taxon>
        <taxon>Halomonas</taxon>
    </lineage>
</organism>
<gene>
    <name evidence="7" type="ORF">GRB80_10045</name>
</gene>
<dbReference type="NCBIfam" id="TIGR01901">
    <property type="entry name" value="adhes_NPXG"/>
    <property type="match status" value="1"/>
</dbReference>
<dbReference type="PANTHER" id="PTHR12338:SF8">
    <property type="entry name" value="HEME_HEMOPEXIN-BINDING PROTEIN"/>
    <property type="match status" value="1"/>
</dbReference>
<dbReference type="GO" id="GO:0005576">
    <property type="term" value="C:extracellular region"/>
    <property type="evidence" value="ECO:0007669"/>
    <property type="project" value="UniProtKB-SubCell"/>
</dbReference>
<comment type="caution">
    <text evidence="7">The sequence shown here is derived from an EMBL/GenBank/DDBJ whole genome shotgun (WGS) entry which is preliminary data.</text>
</comment>